<dbReference type="Gene3D" id="4.10.60.10">
    <property type="entry name" value="Zinc finger, CCHC-type"/>
    <property type="match status" value="1"/>
</dbReference>
<dbReference type="EMBL" id="BFEA01000021">
    <property type="protein sequence ID" value="GBG61538.1"/>
    <property type="molecule type" value="Genomic_DNA"/>
</dbReference>
<sequence>MVTLCHLCRRNLVSNTMASNVPSSSIVRTCYNCGDPGHFVRWCPHPKPANPNFALVPTHPPLLTLPSSSASNSNAIVNTNVTGKFARGFGWSQAKQRLDYLEHVIVEMKTRHDAEVEKEKNLKADEEKAQKEKAEDERREAEKKDREEFRKQLTDSMNARLDGVVDKGSSNEVETLRKEVEKLGGRVLLVGASSSSVQGAMQGNDGLLAKLLAEQERMKNQLDEALLAKRRVESIENDMSAVIRARDEARADAEKWQEEALRPGKRGCITLSTPATRTASKPSTSTPLKSPAMSVDLKKISDLHRLKVETIQEMHIEFREFNAWREAEQDLEKAKEKIVKMEREMLLKSPRSNLHSKMDGLVPGKAKRRWLLIGVGRTIRTRMLLLKTKGRHCED</sequence>
<comment type="caution">
    <text evidence="5">The sequence shown here is derived from an EMBL/GenBank/DDBJ whole genome shotgun (WGS) entry which is preliminary data.</text>
</comment>
<feature type="coiled-coil region" evidence="2">
    <location>
        <begin position="208"/>
        <end position="259"/>
    </location>
</feature>
<keyword evidence="1" id="KW-0479">Metal-binding</keyword>
<accession>A0A388JUR2</accession>
<feature type="region of interest" description="Disordered" evidence="3">
    <location>
        <begin position="267"/>
        <end position="291"/>
    </location>
</feature>
<protein>
    <recommendedName>
        <fullName evidence="4">CCHC-type domain-containing protein</fullName>
    </recommendedName>
</protein>
<dbReference type="InterPro" id="IPR001878">
    <property type="entry name" value="Znf_CCHC"/>
</dbReference>
<dbReference type="Pfam" id="PF00098">
    <property type="entry name" value="zf-CCHC"/>
    <property type="match status" value="1"/>
</dbReference>
<dbReference type="GO" id="GO:0008270">
    <property type="term" value="F:zinc ion binding"/>
    <property type="evidence" value="ECO:0007669"/>
    <property type="project" value="UniProtKB-KW"/>
</dbReference>
<dbReference type="PROSITE" id="PS50158">
    <property type="entry name" value="ZF_CCHC"/>
    <property type="match status" value="1"/>
</dbReference>
<dbReference type="InterPro" id="IPR036875">
    <property type="entry name" value="Znf_CCHC_sf"/>
</dbReference>
<feature type="compositionally biased region" description="Low complexity" evidence="3">
    <location>
        <begin position="278"/>
        <end position="291"/>
    </location>
</feature>
<keyword evidence="1" id="KW-0862">Zinc</keyword>
<evidence type="ECO:0000256" key="2">
    <source>
        <dbReference type="SAM" id="Coils"/>
    </source>
</evidence>
<dbReference type="Proteomes" id="UP000265515">
    <property type="component" value="Unassembled WGS sequence"/>
</dbReference>
<reference evidence="5 6" key="1">
    <citation type="journal article" date="2018" name="Cell">
        <title>The Chara Genome: Secondary Complexity and Implications for Plant Terrestrialization.</title>
        <authorList>
            <person name="Nishiyama T."/>
            <person name="Sakayama H."/>
            <person name="Vries J.D."/>
            <person name="Buschmann H."/>
            <person name="Saint-Marcoux D."/>
            <person name="Ullrich K.K."/>
            <person name="Haas F.B."/>
            <person name="Vanderstraeten L."/>
            <person name="Becker D."/>
            <person name="Lang D."/>
            <person name="Vosolsobe S."/>
            <person name="Rombauts S."/>
            <person name="Wilhelmsson P.K.I."/>
            <person name="Janitza P."/>
            <person name="Kern R."/>
            <person name="Heyl A."/>
            <person name="Rumpler F."/>
            <person name="Villalobos L.I.A.C."/>
            <person name="Clay J.M."/>
            <person name="Skokan R."/>
            <person name="Toyoda A."/>
            <person name="Suzuki Y."/>
            <person name="Kagoshima H."/>
            <person name="Schijlen E."/>
            <person name="Tajeshwar N."/>
            <person name="Catarino B."/>
            <person name="Hetherington A.J."/>
            <person name="Saltykova A."/>
            <person name="Bonnot C."/>
            <person name="Breuninger H."/>
            <person name="Symeonidi A."/>
            <person name="Radhakrishnan G.V."/>
            <person name="Van Nieuwerburgh F."/>
            <person name="Deforce D."/>
            <person name="Chang C."/>
            <person name="Karol K.G."/>
            <person name="Hedrich R."/>
            <person name="Ulvskov P."/>
            <person name="Glockner G."/>
            <person name="Delwiche C.F."/>
            <person name="Petrasek J."/>
            <person name="Van de Peer Y."/>
            <person name="Friml J."/>
            <person name="Beilby M."/>
            <person name="Dolan L."/>
            <person name="Kohara Y."/>
            <person name="Sugano S."/>
            <person name="Fujiyama A."/>
            <person name="Delaux P.-M."/>
            <person name="Quint M."/>
            <person name="TheiBen G."/>
            <person name="Hagemann M."/>
            <person name="Harholt J."/>
            <person name="Dunand C."/>
            <person name="Zachgo S."/>
            <person name="Langdale J."/>
            <person name="Maumus F."/>
            <person name="Straeten D.V.D."/>
            <person name="Gould S.B."/>
            <person name="Rensing S.A."/>
        </authorList>
    </citation>
    <scope>NUCLEOTIDE SEQUENCE [LARGE SCALE GENOMIC DNA]</scope>
    <source>
        <strain evidence="5 6">S276</strain>
    </source>
</reference>
<keyword evidence="1" id="KW-0863">Zinc-finger</keyword>
<evidence type="ECO:0000259" key="4">
    <source>
        <dbReference type="PROSITE" id="PS50158"/>
    </source>
</evidence>
<dbReference type="SMART" id="SM00343">
    <property type="entry name" value="ZnF_C2HC"/>
    <property type="match status" value="1"/>
</dbReference>
<evidence type="ECO:0000313" key="5">
    <source>
        <dbReference type="EMBL" id="GBG61538.1"/>
    </source>
</evidence>
<dbReference type="GO" id="GO:0003676">
    <property type="term" value="F:nucleic acid binding"/>
    <property type="evidence" value="ECO:0007669"/>
    <property type="project" value="InterPro"/>
</dbReference>
<evidence type="ECO:0000256" key="1">
    <source>
        <dbReference type="PROSITE-ProRule" id="PRU00047"/>
    </source>
</evidence>
<evidence type="ECO:0000313" key="6">
    <source>
        <dbReference type="Proteomes" id="UP000265515"/>
    </source>
</evidence>
<keyword evidence="2" id="KW-0175">Coiled coil</keyword>
<feature type="region of interest" description="Disordered" evidence="3">
    <location>
        <begin position="112"/>
        <end position="150"/>
    </location>
</feature>
<gene>
    <name evidence="5" type="ORF">CBR_g22335</name>
</gene>
<dbReference type="SUPFAM" id="SSF57756">
    <property type="entry name" value="Retrovirus zinc finger-like domains"/>
    <property type="match status" value="1"/>
</dbReference>
<feature type="domain" description="CCHC-type" evidence="4">
    <location>
        <begin position="30"/>
        <end position="44"/>
    </location>
</feature>
<dbReference type="AlphaFoldDB" id="A0A388JUR2"/>
<organism evidence="5 6">
    <name type="scientific">Chara braunii</name>
    <name type="common">Braun's stonewort</name>
    <dbReference type="NCBI Taxonomy" id="69332"/>
    <lineage>
        <taxon>Eukaryota</taxon>
        <taxon>Viridiplantae</taxon>
        <taxon>Streptophyta</taxon>
        <taxon>Charophyceae</taxon>
        <taxon>Charales</taxon>
        <taxon>Characeae</taxon>
        <taxon>Chara</taxon>
    </lineage>
</organism>
<dbReference type="Gramene" id="GBG61538">
    <property type="protein sequence ID" value="GBG61538"/>
    <property type="gene ID" value="CBR_g22335"/>
</dbReference>
<evidence type="ECO:0000256" key="3">
    <source>
        <dbReference type="SAM" id="MobiDB-lite"/>
    </source>
</evidence>
<keyword evidence="6" id="KW-1185">Reference proteome</keyword>
<name>A0A388JUR2_CHABU</name>
<proteinExistence type="predicted"/>